<dbReference type="AlphaFoldDB" id="A0AAV5HUX4"/>
<reference evidence="1 2" key="1">
    <citation type="journal article" date="2021" name="Commun. Biol.">
        <title>The genome of Shorea leprosula (Dipterocarpaceae) highlights the ecological relevance of drought in aseasonal tropical rainforests.</title>
        <authorList>
            <person name="Ng K.K.S."/>
            <person name="Kobayashi M.J."/>
            <person name="Fawcett J.A."/>
            <person name="Hatakeyama M."/>
            <person name="Paape T."/>
            <person name="Ng C.H."/>
            <person name="Ang C.C."/>
            <person name="Tnah L.H."/>
            <person name="Lee C.T."/>
            <person name="Nishiyama T."/>
            <person name="Sese J."/>
            <person name="O'Brien M.J."/>
            <person name="Copetti D."/>
            <person name="Mohd Noor M.I."/>
            <person name="Ong R.C."/>
            <person name="Putra M."/>
            <person name="Sireger I.Z."/>
            <person name="Indrioko S."/>
            <person name="Kosugi Y."/>
            <person name="Izuno A."/>
            <person name="Isagi Y."/>
            <person name="Lee S.L."/>
            <person name="Shimizu K.K."/>
        </authorList>
    </citation>
    <scope>NUCLEOTIDE SEQUENCE [LARGE SCALE GENOMIC DNA]</scope>
    <source>
        <strain evidence="1">214</strain>
    </source>
</reference>
<evidence type="ECO:0000313" key="2">
    <source>
        <dbReference type="Proteomes" id="UP001054252"/>
    </source>
</evidence>
<evidence type="ECO:0008006" key="3">
    <source>
        <dbReference type="Google" id="ProtNLM"/>
    </source>
</evidence>
<sequence>MDSQPYFDSEVDSQPYIDSQYNAIVEDTPESLWDCPSRIPPRKKLTKARNHIAMPQDIPLPKKEGNVVCQICEIPGQLATICPHRYAVTCQLCNHEGHTAKVCPNRYLPCEVMSNTSTTPVESSETITKILGNGRWRLKFTKKSWDEAAEKLRSIQEP</sequence>
<dbReference type="EMBL" id="BPVZ01000004">
    <property type="protein sequence ID" value="GKU90372.1"/>
    <property type="molecule type" value="Genomic_DNA"/>
</dbReference>
<gene>
    <name evidence="1" type="ORF">SLEP1_g4372</name>
</gene>
<protein>
    <recommendedName>
        <fullName evidence="3">CCHC-type domain-containing protein</fullName>
    </recommendedName>
</protein>
<name>A0AAV5HUX4_9ROSI</name>
<dbReference type="Gene3D" id="4.10.60.10">
    <property type="entry name" value="Zinc finger, CCHC-type"/>
    <property type="match status" value="1"/>
</dbReference>
<proteinExistence type="predicted"/>
<evidence type="ECO:0000313" key="1">
    <source>
        <dbReference type="EMBL" id="GKU90372.1"/>
    </source>
</evidence>
<keyword evidence="2" id="KW-1185">Reference proteome</keyword>
<dbReference type="SUPFAM" id="SSF57756">
    <property type="entry name" value="Retrovirus zinc finger-like domains"/>
    <property type="match status" value="1"/>
</dbReference>
<comment type="caution">
    <text evidence="1">The sequence shown here is derived from an EMBL/GenBank/DDBJ whole genome shotgun (WGS) entry which is preliminary data.</text>
</comment>
<dbReference type="GO" id="GO:0008270">
    <property type="term" value="F:zinc ion binding"/>
    <property type="evidence" value="ECO:0007669"/>
    <property type="project" value="InterPro"/>
</dbReference>
<dbReference type="Proteomes" id="UP001054252">
    <property type="component" value="Unassembled WGS sequence"/>
</dbReference>
<accession>A0AAV5HUX4</accession>
<dbReference type="GO" id="GO:0003676">
    <property type="term" value="F:nucleic acid binding"/>
    <property type="evidence" value="ECO:0007669"/>
    <property type="project" value="InterPro"/>
</dbReference>
<dbReference type="InterPro" id="IPR036875">
    <property type="entry name" value="Znf_CCHC_sf"/>
</dbReference>
<organism evidence="1 2">
    <name type="scientific">Rubroshorea leprosula</name>
    <dbReference type="NCBI Taxonomy" id="152421"/>
    <lineage>
        <taxon>Eukaryota</taxon>
        <taxon>Viridiplantae</taxon>
        <taxon>Streptophyta</taxon>
        <taxon>Embryophyta</taxon>
        <taxon>Tracheophyta</taxon>
        <taxon>Spermatophyta</taxon>
        <taxon>Magnoliopsida</taxon>
        <taxon>eudicotyledons</taxon>
        <taxon>Gunneridae</taxon>
        <taxon>Pentapetalae</taxon>
        <taxon>rosids</taxon>
        <taxon>malvids</taxon>
        <taxon>Malvales</taxon>
        <taxon>Dipterocarpaceae</taxon>
        <taxon>Rubroshorea</taxon>
    </lineage>
</organism>